<feature type="compositionally biased region" description="Basic and acidic residues" evidence="1">
    <location>
        <begin position="1207"/>
        <end position="1216"/>
    </location>
</feature>
<feature type="region of interest" description="Disordered" evidence="1">
    <location>
        <begin position="972"/>
        <end position="1033"/>
    </location>
</feature>
<feature type="compositionally biased region" description="Basic and acidic residues" evidence="1">
    <location>
        <begin position="1236"/>
        <end position="1250"/>
    </location>
</feature>
<dbReference type="OrthoDB" id="10605378at2759"/>
<dbReference type="EMBL" id="SRPW01000333">
    <property type="protein sequence ID" value="KAG6015548.1"/>
    <property type="molecule type" value="Genomic_DNA"/>
</dbReference>
<comment type="caution">
    <text evidence="2">The sequence shown here is derived from an EMBL/GenBank/DDBJ whole genome shotgun (WGS) entry which is preliminary data.</text>
</comment>
<feature type="compositionally biased region" description="Basic and acidic residues" evidence="1">
    <location>
        <begin position="1394"/>
        <end position="1411"/>
    </location>
</feature>
<feature type="region of interest" description="Disordered" evidence="1">
    <location>
        <begin position="1107"/>
        <end position="1603"/>
    </location>
</feature>
<feature type="compositionally biased region" description="Basic and acidic residues" evidence="1">
    <location>
        <begin position="1290"/>
        <end position="1318"/>
    </location>
</feature>
<feature type="region of interest" description="Disordered" evidence="1">
    <location>
        <begin position="372"/>
        <end position="406"/>
    </location>
</feature>
<evidence type="ECO:0000313" key="3">
    <source>
        <dbReference type="Proteomes" id="UP000748025"/>
    </source>
</evidence>
<feature type="region of interest" description="Disordered" evidence="1">
    <location>
        <begin position="1628"/>
        <end position="1652"/>
    </location>
</feature>
<name>A0A9P7NEU7_9HYPO</name>
<feature type="region of interest" description="Disordered" evidence="1">
    <location>
        <begin position="441"/>
        <end position="474"/>
    </location>
</feature>
<feature type="compositionally biased region" description="Basic and acidic residues" evidence="1">
    <location>
        <begin position="1640"/>
        <end position="1649"/>
    </location>
</feature>
<feature type="compositionally biased region" description="Basic and acidic residues" evidence="1">
    <location>
        <begin position="1146"/>
        <end position="1168"/>
    </location>
</feature>
<organism evidence="2 3">
    <name type="scientific">Claviceps pusilla</name>
    <dbReference type="NCBI Taxonomy" id="123648"/>
    <lineage>
        <taxon>Eukaryota</taxon>
        <taxon>Fungi</taxon>
        <taxon>Dikarya</taxon>
        <taxon>Ascomycota</taxon>
        <taxon>Pezizomycotina</taxon>
        <taxon>Sordariomycetes</taxon>
        <taxon>Hypocreomycetidae</taxon>
        <taxon>Hypocreales</taxon>
        <taxon>Clavicipitaceae</taxon>
        <taxon>Claviceps</taxon>
    </lineage>
</organism>
<proteinExistence type="predicted"/>
<feature type="compositionally biased region" description="Acidic residues" evidence="1">
    <location>
        <begin position="1553"/>
        <end position="1577"/>
    </location>
</feature>
<sequence length="1674" mass="172227">MLKALAAETELEEALRMLTTEAELEATAGIVAAALDTLSVAADRGTVAEAELKLRPALALTERPALEMGLRGSAEVGMDPVAEASSKLRPALTLTESPALRERPAKLEPGEGIGAGRGLVTESTDNDGIEMGFKTGAEGLEIGLDARPVAIGATVRRDGTGTLSVKVNGIKVVRLDRAGTEPDACPEASGAMTVSRDETETFSVTGNGVKVGRLDGTEAETEAETDACAEAGGLTMVSRVETEPVPVTGNGIMVARVDRPGPDNASAPELDNLVAVKADKSKLGVAADSSVDKGGEAAIEIDWLSSGFPDEVGKDRSGDINIDGTDGNAADEAGELIGARFIEADAEIDSAGLNNGWPDEIGKARPDDADIDGIGGNEADTADKADAAKPPGADIDGIGGNEVGEADAGELIGPRFIEADAETEIDWLSNGLPEIGRARADDADVNGIDGNEVGKPDAAKPPGADNDEIGKASPDDAEFIETSEAEGRIIWLGDGIPEIGRASADDDNIDGIGGNEVGKAGADKLIGVRLIDADADAAIKIDWLSNGFPDEIGKARPEEAEFIEASEAEGRIIWLDNGVPEIGRAGADDDNIDGIDGNEVGKSGAAKLIGVRFIEADAEIETIGPDDGTPEIGNARLDDGNIDGIGGNWIDGVPKAGAEDAIAVGIGKEVGKADAAETPGDRLIEADAAIEIIWLGDDVPEIGKGRAEDGNIEGIGGNELDKADGAALIGAELDDGNIDGIGGNWLDGVPKAGTDDANIGGIGKEVDKTDAAKIPGPRFREADAEIDTIWPGNVVPEINNGADGANIDGIDGNAVAKADVAELPGARLIEAEAETEIWPESGIPETGKAGADDFEPNKVSEAEVGMILLGVPEIGKGRADDGMDAIGKEGDKADAAKPPGATLIDADAEIEIWPDNGGPEIGKTRADDANVNEVSGAGVGIIWLDNGGADIGKAGADDPKLSEASEAEAGIIWPDNGVPGVGKTRVDDTKLNEAGDPRMDNVAVGRLGSDSVGFDKDTPDTGSNDRDADNFKSSEADTIWPDDAETLEASKAEVGIIWIDGAPKVGNATADDGKLNEASEAGVGIIRFDRVPEIGKARTDEASGTEVGIIWPDNGEPEIGNTRADDDKLNEAGDPRLENIATDNGVPDRTEPGKDGKIELGNAEEVKVGRPGPESVGFNEDTPNAIDPNGRDADSFTSSEADTTWPDDAKSLEAGKAEVGITWLSDEGVPEIGKASADDAKGNEAGDPRLDSVAADNAFPDRIEPGNDGKTKLGNGEDDKAGRPGPDSVGVDKDTPDTTSPDGKDADAFTPSDADKIWPDNAEPVKAGETGPDSVGVDKDTPDTTSPDGKDADAFTSTEADKICPDDAKPVKAGKFGPDSDGADEDTRGNTGPTDKDADAFTSTEADKIWPDDAELVEAVETGPETDSVETSFDGASPDKIEPSEADGVERDRGSPMETVPDTTALMLGADAESNCSDVGGSADGEAPDNKVVKPDRVPGSWRVEEPTPGNCRPDDARGNRLVVKPESRPDNVGLGAASPDDNFVPDDTAPPDVDEACNVDPLDDANPEVTELADDGPNEREADNSSCRPGVSASDGTDTEGAGWLAVVTIDDPDEAGSDELRRMLVMNPEDTEAGNDNQELRKDRDDDVGPEVAEADADALVPVAVGLMLAPD</sequence>
<evidence type="ECO:0000256" key="1">
    <source>
        <dbReference type="SAM" id="MobiDB-lite"/>
    </source>
</evidence>
<dbReference type="Proteomes" id="UP000748025">
    <property type="component" value="Unassembled WGS sequence"/>
</dbReference>
<feature type="compositionally biased region" description="Basic and acidic residues" evidence="1">
    <location>
        <begin position="1513"/>
        <end position="1530"/>
    </location>
</feature>
<gene>
    <name evidence="2" type="ORF">E4U43_005105</name>
</gene>
<feature type="compositionally biased region" description="Basic and acidic residues" evidence="1">
    <location>
        <begin position="1437"/>
        <end position="1455"/>
    </location>
</feature>
<evidence type="ECO:0000313" key="2">
    <source>
        <dbReference type="EMBL" id="KAG6015548.1"/>
    </source>
</evidence>
<feature type="compositionally biased region" description="Basic and acidic residues" evidence="1">
    <location>
        <begin position="1336"/>
        <end position="1370"/>
    </location>
</feature>
<protein>
    <submittedName>
        <fullName evidence="2">Uncharacterized protein</fullName>
    </submittedName>
</protein>
<reference evidence="2" key="1">
    <citation type="journal article" date="2020" name="bioRxiv">
        <title>Whole genome comparisons of ergot fungi reveals the divergence and evolution of species within the genus Claviceps are the result of varying mechanisms driving genome evolution and host range expansion.</title>
        <authorList>
            <person name="Wyka S.A."/>
            <person name="Mondo S.J."/>
            <person name="Liu M."/>
            <person name="Dettman J."/>
            <person name="Nalam V."/>
            <person name="Broders K.D."/>
        </authorList>
    </citation>
    <scope>NUCLEOTIDE SEQUENCE</scope>
    <source>
        <strain evidence="2">CCC 602</strain>
    </source>
</reference>
<feature type="compositionally biased region" description="Basic and acidic residues" evidence="1">
    <location>
        <begin position="1123"/>
        <end position="1137"/>
    </location>
</feature>
<feature type="compositionally biased region" description="Basic and acidic residues" evidence="1">
    <location>
        <begin position="1259"/>
        <end position="1282"/>
    </location>
</feature>
<keyword evidence="3" id="KW-1185">Reference proteome</keyword>
<feature type="compositionally biased region" description="Basic and acidic residues" evidence="1">
    <location>
        <begin position="1013"/>
        <end position="1033"/>
    </location>
</feature>
<feature type="compositionally biased region" description="Basic and acidic residues" evidence="1">
    <location>
        <begin position="984"/>
        <end position="999"/>
    </location>
</feature>
<accession>A0A9P7NEU7</accession>
<feature type="compositionally biased region" description="Basic and acidic residues" evidence="1">
    <location>
        <begin position="1488"/>
        <end position="1497"/>
    </location>
</feature>
<feature type="region of interest" description="Disordered" evidence="1">
    <location>
        <begin position="106"/>
        <end position="127"/>
    </location>
</feature>